<keyword evidence="3" id="KW-1185">Reference proteome</keyword>
<organism evidence="1 3">
    <name type="scientific">Caulobacter phage CcrBL9</name>
    <dbReference type="NCBI Taxonomy" id="2283270"/>
    <lineage>
        <taxon>Viruses</taxon>
        <taxon>Duplodnaviria</taxon>
        <taxon>Heunggongvirae</taxon>
        <taxon>Uroviricota</taxon>
        <taxon>Caudoviricetes</taxon>
        <taxon>Jeanschmidtviridae</taxon>
        <taxon>Bertelyvirus</taxon>
        <taxon>Bertelyvirus BL9</taxon>
    </lineage>
</organism>
<evidence type="ECO:0000313" key="3">
    <source>
        <dbReference type="Proteomes" id="UP000259421"/>
    </source>
</evidence>
<evidence type="ECO:0000313" key="1">
    <source>
        <dbReference type="EMBL" id="AXQ69055.1"/>
    </source>
</evidence>
<name>A0A385EDH3_9CAUD</name>
<reference evidence="3" key="1">
    <citation type="submission" date="2018-07" db="EMBL/GenBank/DDBJ databases">
        <title>Giant CbK-like Caulobacter bacteriophages have genetically divergent genomes.</title>
        <authorList>
            <person name="Wilson K.M."/>
            <person name="Ely B."/>
        </authorList>
    </citation>
    <scope>NUCLEOTIDE SEQUENCE [LARGE SCALE GENOMIC DNA]</scope>
</reference>
<reference evidence="1" key="2">
    <citation type="submission" date="2018-07" db="EMBL/GenBank/DDBJ databases">
        <authorList>
            <person name="Quirk P.G."/>
            <person name="Krulwich T.A."/>
        </authorList>
    </citation>
    <scope>NUCLEOTIDE SEQUENCE</scope>
</reference>
<evidence type="ECO:0000313" key="2">
    <source>
        <dbReference type="EMBL" id="AXQ69571.1"/>
    </source>
</evidence>
<dbReference type="EMBL" id="MH588546">
    <property type="protein sequence ID" value="AXQ69571.1"/>
    <property type="molecule type" value="Genomic_DNA"/>
</dbReference>
<gene>
    <name evidence="1" type="ORF">CcrBL9_gp031</name>
    <name evidence="2" type="ORF">CcrBL9_gp547</name>
</gene>
<accession>A0A385EDH3</accession>
<sequence>MDLTTFSASAEFVLCNKPVKITVKPAGRPLYLSFSIEQIGMIGGSDELMSEAEQHDVEDLVTVLTIADVLSLKPIETYNDEDRDAVESVRYALIMLNGERYASAVAFEDVGEADFSNRDDTIDTRQIVERVEVLRSALETAGVETGDLAALEALDEEEAVTDQDQRETFNEIREEYLILARMVEEGANYGEDWTFGATLVRESYFTEFAQEECESLGYIAKDFPSWISIDWEKTANTMKSDYTEIDFDGVSYYVRA</sequence>
<dbReference type="Proteomes" id="UP000259421">
    <property type="component" value="Segment"/>
</dbReference>
<reference evidence="1 3" key="3">
    <citation type="submission" date="2018-09" db="EMBL/GenBank/DDBJ databases">
        <title>Giant CbK-like Caulobacter bacteriophages have genetically divergent genomes.</title>
        <authorList>
            <person name="Wilson K."/>
            <person name="Ely B."/>
        </authorList>
    </citation>
    <scope>NUCLEOTIDE SEQUENCE [LARGE SCALE GENOMIC DNA]</scope>
</reference>
<protein>
    <submittedName>
        <fullName evidence="1">Uncharacterized protein</fullName>
    </submittedName>
</protein>
<proteinExistence type="predicted"/>
<dbReference type="EMBL" id="MH588546">
    <property type="protein sequence ID" value="AXQ69055.1"/>
    <property type="molecule type" value="Genomic_DNA"/>
</dbReference>